<dbReference type="CDD" id="cd04182">
    <property type="entry name" value="GT_2_like_f"/>
    <property type="match status" value="1"/>
</dbReference>
<name>A0A4Q9RBV0_9GAMM</name>
<evidence type="ECO:0000313" key="3">
    <source>
        <dbReference type="EMBL" id="TBU97499.1"/>
    </source>
</evidence>
<dbReference type="SUPFAM" id="SSF53448">
    <property type="entry name" value="Nucleotide-diphospho-sugar transferases"/>
    <property type="match status" value="1"/>
</dbReference>
<evidence type="ECO:0000313" key="4">
    <source>
        <dbReference type="Proteomes" id="UP000293172"/>
    </source>
</evidence>
<dbReference type="Gene3D" id="3.90.550.10">
    <property type="entry name" value="Spore Coat Polysaccharide Biosynthesis Protein SpsA, Chain A"/>
    <property type="match status" value="1"/>
</dbReference>
<feature type="domain" description="MobA-like NTP transferase" evidence="2">
    <location>
        <begin position="62"/>
        <end position="158"/>
    </location>
</feature>
<protein>
    <submittedName>
        <fullName evidence="3">Molybdopterin-guanine dinucleotide biosynthesis protein MobA</fullName>
    </submittedName>
</protein>
<evidence type="ECO:0000256" key="1">
    <source>
        <dbReference type="ARBA" id="ARBA00022842"/>
    </source>
</evidence>
<dbReference type="OrthoDB" id="5298023at2"/>
<evidence type="ECO:0000259" key="2">
    <source>
        <dbReference type="Pfam" id="PF12804"/>
    </source>
</evidence>
<dbReference type="PANTHER" id="PTHR43777">
    <property type="entry name" value="MOLYBDENUM COFACTOR CYTIDYLYLTRANSFERASE"/>
    <property type="match status" value="1"/>
</dbReference>
<dbReference type="Proteomes" id="UP000293172">
    <property type="component" value="Unassembled WGS sequence"/>
</dbReference>
<dbReference type="EMBL" id="QJUL01000001">
    <property type="protein sequence ID" value="TBU97499.1"/>
    <property type="molecule type" value="Genomic_DNA"/>
</dbReference>
<dbReference type="AlphaFoldDB" id="A0A4Q9RBV0"/>
<accession>A0A4Q9RBV0</accession>
<organism evidence="3 4">
    <name type="scientific">Phytopseudomonas dryadis</name>
    <dbReference type="NCBI Taxonomy" id="2487520"/>
    <lineage>
        <taxon>Bacteria</taxon>
        <taxon>Pseudomonadati</taxon>
        <taxon>Pseudomonadota</taxon>
        <taxon>Gammaproteobacteria</taxon>
        <taxon>Pseudomonadales</taxon>
        <taxon>Pseudomonadaceae</taxon>
        <taxon>Phytopseudomonas</taxon>
    </lineage>
</organism>
<keyword evidence="1" id="KW-0460">Magnesium</keyword>
<gene>
    <name evidence="3" type="ORF">DNK44_00485</name>
</gene>
<dbReference type="InterPro" id="IPR025877">
    <property type="entry name" value="MobA-like_NTP_Trfase"/>
</dbReference>
<comment type="caution">
    <text evidence="3">The sequence shown here is derived from an EMBL/GenBank/DDBJ whole genome shotgun (WGS) entry which is preliminary data.</text>
</comment>
<dbReference type="Pfam" id="PF12804">
    <property type="entry name" value="NTP_transf_3"/>
    <property type="match status" value="1"/>
</dbReference>
<dbReference type="PANTHER" id="PTHR43777:SF1">
    <property type="entry name" value="MOLYBDENUM COFACTOR CYTIDYLYLTRANSFERASE"/>
    <property type="match status" value="1"/>
</dbReference>
<dbReference type="GO" id="GO:0016779">
    <property type="term" value="F:nucleotidyltransferase activity"/>
    <property type="evidence" value="ECO:0007669"/>
    <property type="project" value="UniProtKB-ARBA"/>
</dbReference>
<sequence>MSCEGSIAEPGVTSEKPAVIVLAAGRGRRFQASGGTLSKLDAPLLGVPVLQHVLNAVASSGLEWHVVRSAAGGGMGDSIAAGVRAMAGACGWLILPGDLPLVTAHSVRLVAASLASHPVVVPHWLGRQGHPVGFRSECLNALLQLSGESGAASIVRAHRGKGEVLDLALDDRGVVMDVDTLDDLADVESLMLSRGFP</sequence>
<reference evidence="3 4" key="1">
    <citation type="submission" date="2018-06" db="EMBL/GenBank/DDBJ databases">
        <title>Three novel Pseudomonas species isolated from symptomatic oak.</title>
        <authorList>
            <person name="Bueno-Gonzalez V."/>
            <person name="Brady C."/>
        </authorList>
    </citation>
    <scope>NUCLEOTIDE SEQUENCE [LARGE SCALE GENOMIC DNA]</scope>
    <source>
        <strain evidence="3 4">P6B</strain>
    </source>
</reference>
<dbReference type="InterPro" id="IPR029044">
    <property type="entry name" value="Nucleotide-diphossugar_trans"/>
</dbReference>
<proteinExistence type="predicted"/>